<organism evidence="5 6">
    <name type="scientific">Penicillium angulare</name>
    <dbReference type="NCBI Taxonomy" id="116970"/>
    <lineage>
        <taxon>Eukaryota</taxon>
        <taxon>Fungi</taxon>
        <taxon>Dikarya</taxon>
        <taxon>Ascomycota</taxon>
        <taxon>Pezizomycotina</taxon>
        <taxon>Eurotiomycetes</taxon>
        <taxon>Eurotiomycetidae</taxon>
        <taxon>Eurotiales</taxon>
        <taxon>Aspergillaceae</taxon>
        <taxon>Penicillium</taxon>
    </lineage>
</organism>
<dbReference type="EMBL" id="JAPQKH010000006">
    <property type="protein sequence ID" value="KAJ5093803.1"/>
    <property type="molecule type" value="Genomic_DNA"/>
</dbReference>
<dbReference type="PANTHER" id="PTHR43540:SF1">
    <property type="entry name" value="ISOCHORISMATASE HYDROLASE"/>
    <property type="match status" value="1"/>
</dbReference>
<dbReference type="InterPro" id="IPR036380">
    <property type="entry name" value="Isochorismatase-like_sf"/>
</dbReference>
<protein>
    <submittedName>
        <fullName evidence="5">Cysteine hydrolase family protein</fullName>
    </submittedName>
</protein>
<name>A0A9W9F532_9EURO</name>
<accession>A0A9W9F532</accession>
<dbReference type="OrthoDB" id="1739143at2759"/>
<evidence type="ECO:0000259" key="4">
    <source>
        <dbReference type="Pfam" id="PF00857"/>
    </source>
</evidence>
<dbReference type="AlphaFoldDB" id="A0A9W9F532"/>
<keyword evidence="6" id="KW-1185">Reference proteome</keyword>
<dbReference type="InterPro" id="IPR000868">
    <property type="entry name" value="Isochorismatase-like_dom"/>
</dbReference>
<dbReference type="PANTHER" id="PTHR43540">
    <property type="entry name" value="PEROXYUREIDOACRYLATE/UREIDOACRYLATE AMIDOHYDROLASE-RELATED"/>
    <property type="match status" value="1"/>
</dbReference>
<dbReference type="SUPFAM" id="SSF52499">
    <property type="entry name" value="Isochorismatase-like hydrolases"/>
    <property type="match status" value="1"/>
</dbReference>
<comment type="caution">
    <text evidence="5">The sequence shown here is derived from an EMBL/GenBank/DDBJ whole genome shotgun (WGS) entry which is preliminary data.</text>
</comment>
<reference evidence="5" key="2">
    <citation type="journal article" date="2023" name="IMA Fungus">
        <title>Comparative genomic study of the Penicillium genus elucidates a diverse pangenome and 15 lateral gene transfer events.</title>
        <authorList>
            <person name="Petersen C."/>
            <person name="Sorensen T."/>
            <person name="Nielsen M.R."/>
            <person name="Sondergaard T.E."/>
            <person name="Sorensen J.L."/>
            <person name="Fitzpatrick D.A."/>
            <person name="Frisvad J.C."/>
            <person name="Nielsen K.L."/>
        </authorList>
    </citation>
    <scope>NUCLEOTIDE SEQUENCE</scope>
    <source>
        <strain evidence="5">IBT 30069</strain>
    </source>
</reference>
<dbReference type="GO" id="GO:0016787">
    <property type="term" value="F:hydrolase activity"/>
    <property type="evidence" value="ECO:0007669"/>
    <property type="project" value="UniProtKB-KW"/>
</dbReference>
<comment type="similarity">
    <text evidence="1">Belongs to the isochorismatase family.</text>
</comment>
<evidence type="ECO:0000256" key="3">
    <source>
        <dbReference type="SAM" id="SignalP"/>
    </source>
</evidence>
<reference evidence="5" key="1">
    <citation type="submission" date="2022-11" db="EMBL/GenBank/DDBJ databases">
        <authorList>
            <person name="Petersen C."/>
        </authorList>
    </citation>
    <scope>NUCLEOTIDE SEQUENCE</scope>
    <source>
        <strain evidence="5">IBT 30069</strain>
    </source>
</reference>
<feature type="chain" id="PRO_5040928402" evidence="3">
    <location>
        <begin position="19"/>
        <end position="245"/>
    </location>
</feature>
<keyword evidence="2 5" id="KW-0378">Hydrolase</keyword>
<evidence type="ECO:0000256" key="1">
    <source>
        <dbReference type="ARBA" id="ARBA00006336"/>
    </source>
</evidence>
<evidence type="ECO:0000313" key="5">
    <source>
        <dbReference type="EMBL" id="KAJ5093803.1"/>
    </source>
</evidence>
<proteinExistence type="inferred from homology"/>
<dbReference type="Proteomes" id="UP001149165">
    <property type="component" value="Unassembled WGS sequence"/>
</dbReference>
<dbReference type="Gene3D" id="3.40.50.850">
    <property type="entry name" value="Isochorismatase-like"/>
    <property type="match status" value="1"/>
</dbReference>
<feature type="signal peptide" evidence="3">
    <location>
        <begin position="1"/>
        <end position="18"/>
    </location>
</feature>
<keyword evidence="3" id="KW-0732">Signal</keyword>
<feature type="domain" description="Isochorismatase-like" evidence="4">
    <location>
        <begin position="43"/>
        <end position="205"/>
    </location>
</feature>
<evidence type="ECO:0000256" key="2">
    <source>
        <dbReference type="ARBA" id="ARBA00022801"/>
    </source>
</evidence>
<dbReference type="InterPro" id="IPR050272">
    <property type="entry name" value="Isochorismatase-like_hydrls"/>
</dbReference>
<sequence>MKLLYWAVLAVAPCLVQSSAVGYSTTTPSTVTNSSFSFGSHYAVLNLDLISGLVGTINTTSQGQAFIKNTAKWINAVHKQSPPPISIFSRLYFSTSLLPEISPDAPFMTDVASVGNLTESDPKSQLYPAFKPLPDYDLVLQKTRYFAGADNTLVQILQSQKIDTVILNLEQSGLRTSGVILATAQRLFDLDFNVYVIANNTLETGSDATKINDAILQGILPKLPANVITIEQAIDALSRSGASYY</sequence>
<gene>
    <name evidence="5" type="ORF">N7456_009664</name>
</gene>
<dbReference type="Pfam" id="PF00857">
    <property type="entry name" value="Isochorismatase"/>
    <property type="match status" value="1"/>
</dbReference>
<evidence type="ECO:0000313" key="6">
    <source>
        <dbReference type="Proteomes" id="UP001149165"/>
    </source>
</evidence>